<dbReference type="AlphaFoldDB" id="A0A9Q3BIB8"/>
<dbReference type="EMBL" id="AVOT02001042">
    <property type="protein sequence ID" value="MBW0465441.1"/>
    <property type="molecule type" value="Genomic_DNA"/>
</dbReference>
<proteinExistence type="predicted"/>
<dbReference type="Proteomes" id="UP000765509">
    <property type="component" value="Unassembled WGS sequence"/>
</dbReference>
<reference evidence="2" key="1">
    <citation type="submission" date="2021-03" db="EMBL/GenBank/DDBJ databases">
        <title>Draft genome sequence of rust myrtle Austropuccinia psidii MF-1, a brazilian biotype.</title>
        <authorList>
            <person name="Quecine M.C."/>
            <person name="Pachon D.M.R."/>
            <person name="Bonatelli M.L."/>
            <person name="Correr F.H."/>
            <person name="Franceschini L.M."/>
            <person name="Leite T.F."/>
            <person name="Margarido G.R.A."/>
            <person name="Almeida C.A."/>
            <person name="Ferrarezi J.A."/>
            <person name="Labate C.A."/>
        </authorList>
    </citation>
    <scope>NUCLEOTIDE SEQUENCE</scope>
    <source>
        <strain evidence="2">MF-1</strain>
    </source>
</reference>
<evidence type="ECO:0000313" key="3">
    <source>
        <dbReference type="Proteomes" id="UP000765509"/>
    </source>
</evidence>
<name>A0A9Q3BIB8_9BASI</name>
<accession>A0A9Q3BIB8</accession>
<feature type="region of interest" description="Disordered" evidence="1">
    <location>
        <begin position="1"/>
        <end position="23"/>
    </location>
</feature>
<organism evidence="2 3">
    <name type="scientific">Austropuccinia psidii MF-1</name>
    <dbReference type="NCBI Taxonomy" id="1389203"/>
    <lineage>
        <taxon>Eukaryota</taxon>
        <taxon>Fungi</taxon>
        <taxon>Dikarya</taxon>
        <taxon>Basidiomycota</taxon>
        <taxon>Pucciniomycotina</taxon>
        <taxon>Pucciniomycetes</taxon>
        <taxon>Pucciniales</taxon>
        <taxon>Sphaerophragmiaceae</taxon>
        <taxon>Austropuccinia</taxon>
    </lineage>
</organism>
<comment type="caution">
    <text evidence="2">The sequence shown here is derived from an EMBL/GenBank/DDBJ whole genome shotgun (WGS) entry which is preliminary data.</text>
</comment>
<evidence type="ECO:0000313" key="2">
    <source>
        <dbReference type="EMBL" id="MBW0465441.1"/>
    </source>
</evidence>
<keyword evidence="3" id="KW-1185">Reference proteome</keyword>
<sequence length="133" mass="15070">MALQSADHGSWGPLGPLWPNSNEAKRGQVGPPELVLGQIPRTPKMAIKLKEPHFVPRTQGTQFSHNGHIPSRLQPWPLEVTFIKGFPLKIRETPNPTQWIQVFKNQGWCVYGIIYYYGPFFLRNPMVIVSGPN</sequence>
<evidence type="ECO:0000256" key="1">
    <source>
        <dbReference type="SAM" id="MobiDB-lite"/>
    </source>
</evidence>
<gene>
    <name evidence="2" type="ORF">O181_005156</name>
</gene>
<protein>
    <submittedName>
        <fullName evidence="2">Uncharacterized protein</fullName>
    </submittedName>
</protein>